<feature type="compositionally biased region" description="Polar residues" evidence="1">
    <location>
        <begin position="500"/>
        <end position="511"/>
    </location>
</feature>
<reference evidence="3" key="2">
    <citation type="submission" date="2023-05" db="EMBL/GenBank/DDBJ databases">
        <authorList>
            <consortium name="Lawrence Berkeley National Laboratory"/>
            <person name="Steindorff A."/>
            <person name="Hensen N."/>
            <person name="Bonometti L."/>
            <person name="Westerberg I."/>
            <person name="Brannstrom I.O."/>
            <person name="Guillou S."/>
            <person name="Cros-Aarteil S."/>
            <person name="Calhoun S."/>
            <person name="Haridas S."/>
            <person name="Kuo A."/>
            <person name="Mondo S."/>
            <person name="Pangilinan J."/>
            <person name="Riley R."/>
            <person name="Labutti K."/>
            <person name="Andreopoulos B."/>
            <person name="Lipzen A."/>
            <person name="Chen C."/>
            <person name="Yanf M."/>
            <person name="Daum C."/>
            <person name="Ng V."/>
            <person name="Clum A."/>
            <person name="Ohm R."/>
            <person name="Martin F."/>
            <person name="Silar P."/>
            <person name="Natvig D."/>
            <person name="Lalanne C."/>
            <person name="Gautier V."/>
            <person name="Ament-Velasquez S.L."/>
            <person name="Kruys A."/>
            <person name="Hutchinson M.I."/>
            <person name="Powell A.J."/>
            <person name="Barry K."/>
            <person name="Miller A.N."/>
            <person name="Grigoriev I.V."/>
            <person name="Debuchy R."/>
            <person name="Gladieux P."/>
            <person name="Thoren M.H."/>
            <person name="Johannesson H."/>
        </authorList>
    </citation>
    <scope>NUCLEOTIDE SEQUENCE</scope>
    <source>
        <strain evidence="3">CBS 508.74</strain>
    </source>
</reference>
<keyword evidence="2" id="KW-1133">Transmembrane helix</keyword>
<dbReference type="EMBL" id="MU853341">
    <property type="protein sequence ID" value="KAK4112903.1"/>
    <property type="molecule type" value="Genomic_DNA"/>
</dbReference>
<feature type="compositionally biased region" description="Polar residues" evidence="1">
    <location>
        <begin position="392"/>
        <end position="401"/>
    </location>
</feature>
<feature type="region of interest" description="Disordered" evidence="1">
    <location>
        <begin position="299"/>
        <end position="401"/>
    </location>
</feature>
<protein>
    <submittedName>
        <fullName evidence="3">Uncharacterized protein</fullName>
    </submittedName>
</protein>
<dbReference type="Proteomes" id="UP001302812">
    <property type="component" value="Unassembled WGS sequence"/>
</dbReference>
<feature type="transmembrane region" description="Helical" evidence="2">
    <location>
        <begin position="208"/>
        <end position="231"/>
    </location>
</feature>
<dbReference type="GeneID" id="89942491"/>
<feature type="region of interest" description="Disordered" evidence="1">
    <location>
        <begin position="253"/>
        <end position="285"/>
    </location>
</feature>
<feature type="compositionally biased region" description="Basic and acidic residues" evidence="1">
    <location>
        <begin position="328"/>
        <end position="339"/>
    </location>
</feature>
<feature type="compositionally biased region" description="Polar residues" evidence="1">
    <location>
        <begin position="482"/>
        <end position="492"/>
    </location>
</feature>
<proteinExistence type="predicted"/>
<keyword evidence="4" id="KW-1185">Reference proteome</keyword>
<keyword evidence="2" id="KW-0472">Membrane</keyword>
<gene>
    <name evidence="3" type="ORF">N656DRAFT_81022</name>
</gene>
<dbReference type="RefSeq" id="XP_064670473.1">
    <property type="nucleotide sequence ID" value="XM_064818365.1"/>
</dbReference>
<dbReference type="AlphaFoldDB" id="A0AAN6TEG0"/>
<evidence type="ECO:0000313" key="4">
    <source>
        <dbReference type="Proteomes" id="UP001302812"/>
    </source>
</evidence>
<feature type="transmembrane region" description="Helical" evidence="2">
    <location>
        <begin position="178"/>
        <end position="196"/>
    </location>
</feature>
<organism evidence="3 4">
    <name type="scientific">Canariomyces notabilis</name>
    <dbReference type="NCBI Taxonomy" id="2074819"/>
    <lineage>
        <taxon>Eukaryota</taxon>
        <taxon>Fungi</taxon>
        <taxon>Dikarya</taxon>
        <taxon>Ascomycota</taxon>
        <taxon>Pezizomycotina</taxon>
        <taxon>Sordariomycetes</taxon>
        <taxon>Sordariomycetidae</taxon>
        <taxon>Sordariales</taxon>
        <taxon>Chaetomiaceae</taxon>
        <taxon>Canariomyces</taxon>
    </lineage>
</organism>
<comment type="caution">
    <text evidence="3">The sequence shown here is derived from an EMBL/GenBank/DDBJ whole genome shotgun (WGS) entry which is preliminary data.</text>
</comment>
<keyword evidence="2" id="KW-0812">Transmembrane</keyword>
<feature type="compositionally biased region" description="Polar residues" evidence="1">
    <location>
        <begin position="363"/>
        <end position="380"/>
    </location>
</feature>
<name>A0AAN6TEG0_9PEZI</name>
<accession>A0AAN6TEG0</accession>
<evidence type="ECO:0000256" key="2">
    <source>
        <dbReference type="SAM" id="Phobius"/>
    </source>
</evidence>
<reference evidence="3" key="1">
    <citation type="journal article" date="2023" name="Mol. Phylogenet. Evol.">
        <title>Genome-scale phylogeny and comparative genomics of the fungal order Sordariales.</title>
        <authorList>
            <person name="Hensen N."/>
            <person name="Bonometti L."/>
            <person name="Westerberg I."/>
            <person name="Brannstrom I.O."/>
            <person name="Guillou S."/>
            <person name="Cros-Aarteil S."/>
            <person name="Calhoun S."/>
            <person name="Haridas S."/>
            <person name="Kuo A."/>
            <person name="Mondo S."/>
            <person name="Pangilinan J."/>
            <person name="Riley R."/>
            <person name="LaButti K."/>
            <person name="Andreopoulos B."/>
            <person name="Lipzen A."/>
            <person name="Chen C."/>
            <person name="Yan M."/>
            <person name="Daum C."/>
            <person name="Ng V."/>
            <person name="Clum A."/>
            <person name="Steindorff A."/>
            <person name="Ohm R.A."/>
            <person name="Martin F."/>
            <person name="Silar P."/>
            <person name="Natvig D.O."/>
            <person name="Lalanne C."/>
            <person name="Gautier V."/>
            <person name="Ament-Velasquez S.L."/>
            <person name="Kruys A."/>
            <person name="Hutchinson M.I."/>
            <person name="Powell A.J."/>
            <person name="Barry K."/>
            <person name="Miller A.N."/>
            <person name="Grigoriev I.V."/>
            <person name="Debuchy R."/>
            <person name="Gladieux P."/>
            <person name="Hiltunen Thoren M."/>
            <person name="Johannesson H."/>
        </authorList>
    </citation>
    <scope>NUCLEOTIDE SEQUENCE</scope>
    <source>
        <strain evidence="3">CBS 508.74</strain>
    </source>
</reference>
<sequence>MRPLTLTLYSVPRKVSEVHSLADDADVIARYWAEQQHQSPLRQSSRCNVTAPGSATFGRLSGLFSVRPHDDNPGPAHAITVSQAVSSKIQSPFTPNAAVPRAQSSFGIVDGTNSANAAINHEIPVDLESLRRGPRLRYPRLPPKPRIPGNSVWDIPRATRELWGAMGRLRGLLIAEAVLWKLSSMSFVSSMTVVIVRNHNQGTVGEGVVAWAVLSGLLFIILPIAFWLTILQYRKTGRAIISDKAWIEMHHWSKPLPPCPPNTPEEEKDNDCTTPALGKVTQDQEQLRREFELLRGRIGALEEGQQQGHRREYDAANSSESTPAHKRNNTDDDTGHNTNRDTTGARARTMYRTPSPRRPLRPDSQSPTSSAIPQSFSQDIIGNVTPPDVFTASPNSSAIPRSFTQNSTGTVIHHNIFVASPSSSDIPQSSTPDSTRTVIHHDVFNVGEDSDSDEIGPVTEGYSPLDAERSYRGSGLFVGHPTTRSSPVNGLTPSPVPFTNGGSPSSKSTRA</sequence>
<evidence type="ECO:0000313" key="3">
    <source>
        <dbReference type="EMBL" id="KAK4112903.1"/>
    </source>
</evidence>
<feature type="region of interest" description="Disordered" evidence="1">
    <location>
        <begin position="447"/>
        <end position="511"/>
    </location>
</feature>
<evidence type="ECO:0000256" key="1">
    <source>
        <dbReference type="SAM" id="MobiDB-lite"/>
    </source>
</evidence>